<dbReference type="GO" id="GO:0070497">
    <property type="term" value="F:6-carboxytetrahydropterin synthase activity"/>
    <property type="evidence" value="ECO:0007669"/>
    <property type="project" value="UniProtKB-EC"/>
</dbReference>
<dbReference type="GO" id="GO:0046872">
    <property type="term" value="F:metal ion binding"/>
    <property type="evidence" value="ECO:0007669"/>
    <property type="project" value="UniProtKB-KW"/>
</dbReference>
<feature type="binding site" evidence="11">
    <location>
        <position position="28"/>
    </location>
    <ligand>
        <name>Zn(2+)</name>
        <dbReference type="ChEBI" id="CHEBI:29105"/>
    </ligand>
</feature>
<dbReference type="InterPro" id="IPR007115">
    <property type="entry name" value="6-PTP_synth/QueD"/>
</dbReference>
<evidence type="ECO:0000256" key="1">
    <source>
        <dbReference type="ARBA" id="ARBA00005061"/>
    </source>
</evidence>
<keyword evidence="6 11" id="KW-0862">Zinc</keyword>
<gene>
    <name evidence="12" type="ordered locus">Acear_1410</name>
</gene>
<evidence type="ECO:0000256" key="5">
    <source>
        <dbReference type="ARBA" id="ARBA00022723"/>
    </source>
</evidence>
<accession>D9QQX9</accession>
<feature type="active site" description="Charge relay system" evidence="10">
    <location>
        <position position="88"/>
    </location>
</feature>
<dbReference type="AlphaFoldDB" id="D9QQX9"/>
<feature type="binding site" evidence="11">
    <location>
        <position position="41"/>
    </location>
    <ligand>
        <name>Zn(2+)</name>
        <dbReference type="ChEBI" id="CHEBI:29105"/>
    </ligand>
</feature>
<dbReference type="EC" id="4.1.2.50" evidence="3"/>
<evidence type="ECO:0000256" key="3">
    <source>
        <dbReference type="ARBA" id="ARBA00012982"/>
    </source>
</evidence>
<comment type="catalytic activity">
    <reaction evidence="9">
        <text>7,8-dihydroneopterin 3'-triphosphate + H2O = 6-carboxy-5,6,7,8-tetrahydropterin + triphosphate + acetaldehyde + 2 H(+)</text>
        <dbReference type="Rhea" id="RHEA:27966"/>
        <dbReference type="ChEBI" id="CHEBI:15343"/>
        <dbReference type="ChEBI" id="CHEBI:15377"/>
        <dbReference type="ChEBI" id="CHEBI:15378"/>
        <dbReference type="ChEBI" id="CHEBI:18036"/>
        <dbReference type="ChEBI" id="CHEBI:58462"/>
        <dbReference type="ChEBI" id="CHEBI:61032"/>
        <dbReference type="EC" id="4.1.2.50"/>
    </reaction>
</comment>
<dbReference type="InterPro" id="IPR038418">
    <property type="entry name" value="6-PTP_synth/QueD_sf"/>
</dbReference>
<dbReference type="Proteomes" id="UP000001661">
    <property type="component" value="Chromosome"/>
</dbReference>
<dbReference type="eggNOG" id="COG0720">
    <property type="taxonomic scope" value="Bacteria"/>
</dbReference>
<evidence type="ECO:0000256" key="6">
    <source>
        <dbReference type="ARBA" id="ARBA00022833"/>
    </source>
</evidence>
<dbReference type="KEGG" id="aar:Acear_1410"/>
<sequence>MIQLNINSEVQVMSQVSVTKSFSWDMAHMLAGHEDQCKNLHGHTYKLEVEVTSKSGKLQAAGASQGMIIDFKDLKQVVTEEIVAPLDHAFLYWAKSPDEVEHQLAATLQDADRKVVSVDFRPTAENMANYFWEILQNNFTKLDIEVVSVKVWETPTSYAEVKGVR</sequence>
<keyword evidence="7" id="KW-0456">Lyase</keyword>
<organism evidence="12 13">
    <name type="scientific">Acetohalobium arabaticum (strain ATCC 49924 / DSM 5501 / Z-7288)</name>
    <dbReference type="NCBI Taxonomy" id="574087"/>
    <lineage>
        <taxon>Bacteria</taxon>
        <taxon>Bacillati</taxon>
        <taxon>Bacillota</taxon>
        <taxon>Clostridia</taxon>
        <taxon>Halanaerobiales</taxon>
        <taxon>Halobacteroidaceae</taxon>
        <taxon>Acetohalobium</taxon>
    </lineage>
</organism>
<dbReference type="PIRSF" id="PIRSF006113">
    <property type="entry name" value="PTP_synth"/>
    <property type="match status" value="1"/>
</dbReference>
<dbReference type="EMBL" id="CP002105">
    <property type="protein sequence ID" value="ADL12920.1"/>
    <property type="molecule type" value="Genomic_DNA"/>
</dbReference>
<keyword evidence="5 11" id="KW-0479">Metal-binding</keyword>
<feature type="active site" description="Proton acceptor" evidence="10">
    <location>
        <position position="37"/>
    </location>
</feature>
<keyword evidence="13" id="KW-1185">Reference proteome</keyword>
<evidence type="ECO:0000256" key="8">
    <source>
        <dbReference type="ARBA" id="ARBA00031449"/>
    </source>
</evidence>
<dbReference type="Gene3D" id="3.30.479.10">
    <property type="entry name" value="6-pyruvoyl tetrahydropterin synthase/QueD"/>
    <property type="match status" value="1"/>
</dbReference>
<reference evidence="12 13" key="1">
    <citation type="journal article" date="2010" name="Stand. Genomic Sci.">
        <title>Complete genome sequence of Acetohalobium arabaticum type strain (Z-7288).</title>
        <authorList>
            <person name="Sikorski J."/>
            <person name="Lapidus A."/>
            <person name="Chertkov O."/>
            <person name="Lucas S."/>
            <person name="Copeland A."/>
            <person name="Glavina Del Rio T."/>
            <person name="Nolan M."/>
            <person name="Tice H."/>
            <person name="Cheng J.F."/>
            <person name="Han C."/>
            <person name="Brambilla E."/>
            <person name="Pitluck S."/>
            <person name="Liolios K."/>
            <person name="Ivanova N."/>
            <person name="Mavromatis K."/>
            <person name="Mikhailova N."/>
            <person name="Pati A."/>
            <person name="Bruce D."/>
            <person name="Detter C."/>
            <person name="Tapia R."/>
            <person name="Goodwin L."/>
            <person name="Chen A."/>
            <person name="Palaniappan K."/>
            <person name="Land M."/>
            <person name="Hauser L."/>
            <person name="Chang Y.J."/>
            <person name="Jeffries C.D."/>
            <person name="Rohde M."/>
            <person name="Goker M."/>
            <person name="Spring S."/>
            <person name="Woyke T."/>
            <person name="Bristow J."/>
            <person name="Eisen J.A."/>
            <person name="Markowitz V."/>
            <person name="Hugenholtz P."/>
            <person name="Kyrpides N.C."/>
            <person name="Klenk H.P."/>
        </authorList>
    </citation>
    <scope>NUCLEOTIDE SEQUENCE [LARGE SCALE GENOMIC DNA]</scope>
    <source>
        <strain evidence="13">ATCC 49924 / DSM 5501 / Z-7288</strain>
    </source>
</reference>
<comment type="similarity">
    <text evidence="2">Belongs to the PTPS family. QueD subfamily.</text>
</comment>
<evidence type="ECO:0000313" key="13">
    <source>
        <dbReference type="Proteomes" id="UP000001661"/>
    </source>
</evidence>
<dbReference type="SUPFAM" id="SSF55620">
    <property type="entry name" value="Tetrahydrobiopterin biosynthesis enzymes-like"/>
    <property type="match status" value="1"/>
</dbReference>
<dbReference type="STRING" id="574087.Acear_1410"/>
<protein>
    <recommendedName>
        <fullName evidence="4">6-carboxy-5,6,7,8-tetrahydropterin synthase</fullName>
        <ecNumber evidence="3">4.1.2.50</ecNumber>
    </recommendedName>
    <alternativeName>
        <fullName evidence="8">Queuosine biosynthesis protein QueD</fullName>
    </alternativeName>
</protein>
<dbReference type="HOGENOM" id="CLU_111016_1_3_9"/>
<feature type="binding site" evidence="11">
    <location>
        <position position="43"/>
    </location>
    <ligand>
        <name>Zn(2+)</name>
        <dbReference type="ChEBI" id="CHEBI:29105"/>
    </ligand>
</feature>
<comment type="pathway">
    <text evidence="1">Purine metabolism; 7-cyano-7-deazaguanine biosynthesis.</text>
</comment>
<evidence type="ECO:0000256" key="9">
    <source>
        <dbReference type="ARBA" id="ARBA00048807"/>
    </source>
</evidence>
<dbReference type="UniPathway" id="UPA00391"/>
<dbReference type="Pfam" id="PF01242">
    <property type="entry name" value="PTPS"/>
    <property type="match status" value="1"/>
</dbReference>
<dbReference type="NCBIfam" id="TIGR03367">
    <property type="entry name" value="queuosine_QueD"/>
    <property type="match status" value="1"/>
</dbReference>
<evidence type="ECO:0000256" key="4">
    <source>
        <dbReference type="ARBA" id="ARBA00018141"/>
    </source>
</evidence>
<name>D9QQX9_ACEAZ</name>
<evidence type="ECO:0000256" key="11">
    <source>
        <dbReference type="PIRSR" id="PIRSR006113-2"/>
    </source>
</evidence>
<evidence type="ECO:0000313" key="12">
    <source>
        <dbReference type="EMBL" id="ADL12920.1"/>
    </source>
</evidence>
<evidence type="ECO:0000256" key="7">
    <source>
        <dbReference type="ARBA" id="ARBA00023239"/>
    </source>
</evidence>
<feature type="active site" description="Charge relay system" evidence="10">
    <location>
        <position position="153"/>
    </location>
</feature>
<comment type="cofactor">
    <cofactor evidence="11">
        <name>Zn(2+)</name>
        <dbReference type="ChEBI" id="CHEBI:29105"/>
    </cofactor>
    <text evidence="11">Binds 1 zinc ion per subunit.</text>
</comment>
<dbReference type="PANTHER" id="PTHR12589">
    <property type="entry name" value="PYRUVOYL TETRAHYDROBIOPTERIN SYNTHASE"/>
    <property type="match status" value="1"/>
</dbReference>
<dbReference type="PANTHER" id="PTHR12589:SF7">
    <property type="entry name" value="6-PYRUVOYL TETRAHYDROBIOPTERIN SYNTHASE"/>
    <property type="match status" value="1"/>
</dbReference>
<evidence type="ECO:0000256" key="2">
    <source>
        <dbReference type="ARBA" id="ARBA00008900"/>
    </source>
</evidence>
<proteinExistence type="inferred from homology"/>
<evidence type="ECO:0000256" key="10">
    <source>
        <dbReference type="PIRSR" id="PIRSR006113-1"/>
    </source>
</evidence>